<dbReference type="OrthoDB" id="6371896at2759"/>
<dbReference type="Proteomes" id="UP000076858">
    <property type="component" value="Unassembled WGS sequence"/>
</dbReference>
<comment type="caution">
    <text evidence="2">The sequence shown here is derived from an EMBL/GenBank/DDBJ whole genome shotgun (WGS) entry which is preliminary data.</text>
</comment>
<dbReference type="AlphaFoldDB" id="A0A164USG0"/>
<name>A0A164USG0_9CRUS</name>
<evidence type="ECO:0000313" key="2">
    <source>
        <dbReference type="EMBL" id="KZS11628.1"/>
    </source>
</evidence>
<organism evidence="2 3">
    <name type="scientific">Daphnia magna</name>
    <dbReference type="NCBI Taxonomy" id="35525"/>
    <lineage>
        <taxon>Eukaryota</taxon>
        <taxon>Metazoa</taxon>
        <taxon>Ecdysozoa</taxon>
        <taxon>Arthropoda</taxon>
        <taxon>Crustacea</taxon>
        <taxon>Branchiopoda</taxon>
        <taxon>Diplostraca</taxon>
        <taxon>Cladocera</taxon>
        <taxon>Anomopoda</taxon>
        <taxon>Daphniidae</taxon>
        <taxon>Daphnia</taxon>
    </lineage>
</organism>
<proteinExistence type="predicted"/>
<feature type="signal peptide" evidence="1">
    <location>
        <begin position="1"/>
        <end position="18"/>
    </location>
</feature>
<evidence type="ECO:0000256" key="1">
    <source>
        <dbReference type="SAM" id="SignalP"/>
    </source>
</evidence>
<sequence>MNIFVLIFLVGLQSFTWAYFVEGPLFQDATSFTFDISTSTLIKPTPCYITSDSVSQCRRKRGVEEKPRIIHFDDDLDVAPSAVIGVETTLAPRLITKRYNSKTVHSSFDNSYSASVNIFRQLAAKRRNNKITVGDCGLSTVNFSQFLSCLGMTVQETTTLTATFTQTETLSSGYTTMTVLGCTPAGFLYTYCPATASVRETLGSRTHYLPPLKTIDESAAAQPSLRASGSTGSVNEEKRVESRIYKIKLIC</sequence>
<accession>A0A164USG0</accession>
<protein>
    <submittedName>
        <fullName evidence="2">Uncharacterized protein</fullName>
    </submittedName>
</protein>
<keyword evidence="1" id="KW-0732">Signal</keyword>
<feature type="chain" id="PRO_5007853650" evidence="1">
    <location>
        <begin position="19"/>
        <end position="251"/>
    </location>
</feature>
<gene>
    <name evidence="2" type="ORF">APZ42_023553</name>
</gene>
<evidence type="ECO:0000313" key="3">
    <source>
        <dbReference type="Proteomes" id="UP000076858"/>
    </source>
</evidence>
<keyword evidence="3" id="KW-1185">Reference proteome</keyword>
<reference evidence="2 3" key="1">
    <citation type="submission" date="2016-03" db="EMBL/GenBank/DDBJ databases">
        <title>EvidentialGene: Evidence-directed Construction of Genes on Genomes.</title>
        <authorList>
            <person name="Gilbert D.G."/>
            <person name="Choi J.-H."/>
            <person name="Mockaitis K."/>
            <person name="Colbourne J."/>
            <person name="Pfrender M."/>
        </authorList>
    </citation>
    <scope>NUCLEOTIDE SEQUENCE [LARGE SCALE GENOMIC DNA]</scope>
    <source>
        <strain evidence="2 3">Xinb3</strain>
        <tissue evidence="2">Complete organism</tissue>
    </source>
</reference>
<dbReference type="EMBL" id="LRGB01001574">
    <property type="protein sequence ID" value="KZS11628.1"/>
    <property type="molecule type" value="Genomic_DNA"/>
</dbReference>